<dbReference type="GO" id="GO:0015934">
    <property type="term" value="C:large ribosomal subunit"/>
    <property type="evidence" value="ECO:0007669"/>
    <property type="project" value="InterPro"/>
</dbReference>
<dbReference type="RefSeq" id="WP_047974236.1">
    <property type="nucleotide sequence ID" value="NZ_DF968005.1"/>
</dbReference>
<dbReference type="InterPro" id="IPR044957">
    <property type="entry name" value="Ribosomal_bL32_bact"/>
</dbReference>
<dbReference type="InterPro" id="IPR011332">
    <property type="entry name" value="Ribosomal_zn-bd"/>
</dbReference>
<dbReference type="EMBL" id="DF968005">
    <property type="protein sequence ID" value="GAP00568.1"/>
    <property type="molecule type" value="Genomic_DNA"/>
</dbReference>
<dbReference type="AlphaFoldDB" id="A0A0K8MJD5"/>
<dbReference type="NCBIfam" id="TIGR01031">
    <property type="entry name" value="rpmF_bact"/>
    <property type="match status" value="1"/>
</dbReference>
<reference evidence="7 8" key="1">
    <citation type="journal article" date="2015" name="BMC Genomics">
        <title>Comparative genomics of Fructobacillus spp. and Leuconostoc spp. reveals niche-specific evolution of Fructobacillus spp.</title>
        <authorList>
            <person name="Endo A."/>
            <person name="Tanizawa Y."/>
            <person name="Tanaka N."/>
            <person name="Maeno S."/>
            <person name="Kumar H."/>
            <person name="Shiwa Y."/>
            <person name="Okada S."/>
            <person name="Yoshikawa H."/>
            <person name="Dicks L."/>
            <person name="Nakagawa J."/>
            <person name="Arita M."/>
        </authorList>
    </citation>
    <scope>NUCLEOTIDE SEQUENCE [LARGE SCALE GENOMIC DNA]</scope>
    <source>
        <strain evidence="7 8">JCM 12225</strain>
    </source>
</reference>
<protein>
    <recommendedName>
        <fullName evidence="4 5">Large ribosomal subunit protein bL32</fullName>
    </recommendedName>
</protein>
<organism evidence="7 8">
    <name type="scientific">Fructobacillus ficulneus</name>
    <dbReference type="NCBI Taxonomy" id="157463"/>
    <lineage>
        <taxon>Bacteria</taxon>
        <taxon>Bacillati</taxon>
        <taxon>Bacillota</taxon>
        <taxon>Bacilli</taxon>
        <taxon>Lactobacillales</taxon>
        <taxon>Lactobacillaceae</taxon>
        <taxon>Fructobacillus</taxon>
    </lineage>
</organism>
<dbReference type="GO" id="GO:0003735">
    <property type="term" value="F:structural constituent of ribosome"/>
    <property type="evidence" value="ECO:0007669"/>
    <property type="project" value="InterPro"/>
</dbReference>
<dbReference type="InterPro" id="IPR002677">
    <property type="entry name" value="Ribosomal_bL32"/>
</dbReference>
<evidence type="ECO:0000256" key="5">
    <source>
        <dbReference type="HAMAP-Rule" id="MF_00340"/>
    </source>
</evidence>
<dbReference type="PANTHER" id="PTHR35534">
    <property type="entry name" value="50S RIBOSOMAL PROTEIN L32"/>
    <property type="match status" value="1"/>
</dbReference>
<dbReference type="OrthoDB" id="9812874at2"/>
<name>A0A0K8MJD5_9LACO</name>
<evidence type="ECO:0000256" key="4">
    <source>
        <dbReference type="ARBA" id="ARBA00035178"/>
    </source>
</evidence>
<dbReference type="SUPFAM" id="SSF57829">
    <property type="entry name" value="Zn-binding ribosomal proteins"/>
    <property type="match status" value="1"/>
</dbReference>
<accession>A0A0K8MJD5</accession>
<sequence length="57" mass="6375">MATPSNKNSKSHKRNRRGHIGLNVPNIVLDKTTGEYRVAHRVSPSGMYNGKQVTENK</sequence>
<dbReference type="Proteomes" id="UP000253891">
    <property type="component" value="Unassembled WGS sequence"/>
</dbReference>
<comment type="similarity">
    <text evidence="1 5">Belongs to the bacterial ribosomal protein bL32 family.</text>
</comment>
<dbReference type="GO" id="GO:0006412">
    <property type="term" value="P:translation"/>
    <property type="evidence" value="ECO:0007669"/>
    <property type="project" value="UniProtKB-UniRule"/>
</dbReference>
<evidence type="ECO:0000256" key="3">
    <source>
        <dbReference type="ARBA" id="ARBA00023274"/>
    </source>
</evidence>
<proteinExistence type="inferred from homology"/>
<keyword evidence="3 5" id="KW-0687">Ribonucleoprotein</keyword>
<evidence type="ECO:0000256" key="1">
    <source>
        <dbReference type="ARBA" id="ARBA00008560"/>
    </source>
</evidence>
<evidence type="ECO:0000256" key="2">
    <source>
        <dbReference type="ARBA" id="ARBA00022980"/>
    </source>
</evidence>
<dbReference type="Pfam" id="PF01783">
    <property type="entry name" value="Ribosomal_L32p"/>
    <property type="match status" value="1"/>
</dbReference>
<keyword evidence="2 5" id="KW-0689">Ribosomal protein</keyword>
<dbReference type="HAMAP" id="MF_00340">
    <property type="entry name" value="Ribosomal_bL32"/>
    <property type="match status" value="1"/>
</dbReference>
<dbReference type="STRING" id="157463.GCA_001047075_01448"/>
<evidence type="ECO:0000256" key="6">
    <source>
        <dbReference type="SAM" id="MobiDB-lite"/>
    </source>
</evidence>
<evidence type="ECO:0000313" key="8">
    <source>
        <dbReference type="Proteomes" id="UP000253891"/>
    </source>
</evidence>
<dbReference type="PANTHER" id="PTHR35534:SF1">
    <property type="entry name" value="LARGE RIBOSOMAL SUBUNIT PROTEIN BL32"/>
    <property type="match status" value="1"/>
</dbReference>
<feature type="compositionally biased region" description="Basic residues" evidence="6">
    <location>
        <begin position="9"/>
        <end position="19"/>
    </location>
</feature>
<feature type="region of interest" description="Disordered" evidence="6">
    <location>
        <begin position="1"/>
        <end position="24"/>
    </location>
</feature>
<gene>
    <name evidence="5" type="primary">rpmF</name>
    <name evidence="7" type="ORF">FFIC_285870</name>
</gene>
<keyword evidence="8" id="KW-1185">Reference proteome</keyword>
<evidence type="ECO:0000313" key="7">
    <source>
        <dbReference type="EMBL" id="GAP00568.1"/>
    </source>
</evidence>